<dbReference type="InterPro" id="IPR002110">
    <property type="entry name" value="Ankyrin_rpt"/>
</dbReference>
<protein>
    <recommendedName>
        <fullName evidence="6">HTH APSES-type domain-containing protein</fullName>
    </recommendedName>
</protein>
<proteinExistence type="predicted"/>
<evidence type="ECO:0000313" key="8">
    <source>
        <dbReference type="Proteomes" id="UP000761534"/>
    </source>
</evidence>
<dbReference type="SUPFAM" id="SSF48403">
    <property type="entry name" value="Ankyrin repeat"/>
    <property type="match status" value="1"/>
</dbReference>
<dbReference type="InterPro" id="IPR003163">
    <property type="entry name" value="Tscrpt_reg_HTH_APSES-type"/>
</dbReference>
<evidence type="ECO:0000259" key="6">
    <source>
        <dbReference type="PROSITE" id="PS51299"/>
    </source>
</evidence>
<dbReference type="OrthoDB" id="6718656at2759"/>
<evidence type="ECO:0000256" key="1">
    <source>
        <dbReference type="ARBA" id="ARBA00022737"/>
    </source>
</evidence>
<keyword evidence="2 3" id="KW-0040">ANK repeat</keyword>
<dbReference type="PROSITE" id="PS50297">
    <property type="entry name" value="ANK_REP_REGION"/>
    <property type="match status" value="2"/>
</dbReference>
<dbReference type="InterPro" id="IPR036770">
    <property type="entry name" value="Ankyrin_rpt-contain_sf"/>
</dbReference>
<dbReference type="PANTHER" id="PTHR43828">
    <property type="entry name" value="ASPARAGINASE"/>
    <property type="match status" value="1"/>
</dbReference>
<dbReference type="Gene3D" id="1.25.40.20">
    <property type="entry name" value="Ankyrin repeat-containing domain"/>
    <property type="match status" value="1"/>
</dbReference>
<dbReference type="PROSITE" id="PS51299">
    <property type="entry name" value="HTH_APSES"/>
    <property type="match status" value="1"/>
</dbReference>
<accession>A0A642V7D7</accession>
<evidence type="ECO:0000313" key="7">
    <source>
        <dbReference type="EMBL" id="KAA8915724.1"/>
    </source>
</evidence>
<keyword evidence="1" id="KW-0677">Repeat</keyword>
<name>A0A642V7D7_9ASCO</name>
<dbReference type="SMART" id="SM00248">
    <property type="entry name" value="ANK"/>
    <property type="match status" value="2"/>
</dbReference>
<sequence length="798" mass="87671">MKKVEGQITKSTYSGVPVYEFMCKGVSVMRRMEDAWVNATHILKVGGYDKPQRTKILERDIQKGIHEKVQGGYGKYQGTWVPLDKARGVAAQYDVGTLLDPLFDYVPRENSPPPLPKGSKPKPAARSASDMDGGGGGPNAPMPKRARKVSTMPAKTADDVPKKRRGRPPGATKAAASEKISKKSLPPPRKLPDDRMLPPRADHDDNASVDSAPATIPDDDAGSMSGPDSASVSSRSSSPSDFMSGSDIDAALSNGYHRNGSGQRESAVNDDYHNNNVAASMQRSQFMDSDMIAADYSSRLLDYFMAPDDNNIPEFISHPPPGFKINQVIDDEGHTAFHWSCAMGILKIIEVLIDIGADIHAVNLAGQTPLIRSIMFTNNYDRRTFPRVVELLRDTIFHVDANRQTILHHIANTTSSRSKLSSTRYYTEIILAKVSETQPMHALTSFLDRKDNNGDTALLIAARNGARKCVKVLLSYNASTNIPNKQGQTAYEFIYPDEALRPYLQKDHQHDGYKSKSNSSPAQPNGHHHHHRVTSTPDNQSNGHHYTNGGGHGSSLLRSSNFGMMGSNGNVLGNPHVAETAIKASQQTASTMAGYLEDLANAYDNELKEKEADVEQVQQLLNDMKNEISNADQSVHQIETRLGDESSVENCMEESRRLVEVRTTQLKKLVERTQSRDLAQLVQQEEQNIKAEALQSSASHYNMEECVELAQELTNLQTQRQKLVDEITELCANAGVGEKMNDYRQLVATSCGVKFEEIDDLLDGIAQALTENNEDEQDHAAGDTAAKLVNGDANPIPI</sequence>
<dbReference type="GO" id="GO:0001228">
    <property type="term" value="F:DNA-binding transcription activator activity, RNA polymerase II-specific"/>
    <property type="evidence" value="ECO:0007669"/>
    <property type="project" value="UniProtKB-ARBA"/>
</dbReference>
<dbReference type="AlphaFoldDB" id="A0A642V7D7"/>
<keyword evidence="4" id="KW-0175">Coiled coil</keyword>
<gene>
    <name evidence="7" type="ORF">TRICI_002131</name>
</gene>
<dbReference type="Gene3D" id="3.10.260.10">
    <property type="entry name" value="Transcription regulator HTH, APSES-type DNA-binding domain"/>
    <property type="match status" value="1"/>
</dbReference>
<comment type="caution">
    <text evidence="7">The sequence shown here is derived from an EMBL/GenBank/DDBJ whole genome shotgun (WGS) entry which is preliminary data.</text>
</comment>
<feature type="repeat" description="ANK" evidence="3">
    <location>
        <begin position="332"/>
        <end position="364"/>
    </location>
</feature>
<dbReference type="FunFam" id="3.10.260.10:FF:000001">
    <property type="entry name" value="APSES transcription factor (MbpA)"/>
    <property type="match status" value="1"/>
</dbReference>
<dbReference type="GO" id="GO:0033309">
    <property type="term" value="C:SBF transcription complex"/>
    <property type="evidence" value="ECO:0007669"/>
    <property type="project" value="TreeGrafter"/>
</dbReference>
<feature type="region of interest" description="Disordered" evidence="5">
    <location>
        <begin position="508"/>
        <end position="562"/>
    </location>
</feature>
<reference evidence="7" key="1">
    <citation type="journal article" date="2019" name="G3 (Bethesda)">
        <title>Genome Assemblies of Two Rare Opportunistic Yeast Pathogens: Diutina rugosa (syn. Candida rugosa) and Trichomonascus ciferrii (syn. Candida ciferrii).</title>
        <authorList>
            <person name="Mixao V."/>
            <person name="Saus E."/>
            <person name="Hansen A.P."/>
            <person name="Lass-Florl C."/>
            <person name="Gabaldon T."/>
        </authorList>
    </citation>
    <scope>NUCLEOTIDE SEQUENCE</scope>
    <source>
        <strain evidence="7">CBS 4856</strain>
    </source>
</reference>
<evidence type="ECO:0000256" key="4">
    <source>
        <dbReference type="SAM" id="Coils"/>
    </source>
</evidence>
<dbReference type="PANTHER" id="PTHR43828:SF15">
    <property type="entry name" value="TRANSCRIPTION FACTOR MBP1"/>
    <property type="match status" value="1"/>
</dbReference>
<feature type="compositionally biased region" description="Low complexity" evidence="5">
    <location>
        <begin position="225"/>
        <end position="246"/>
    </location>
</feature>
<organism evidence="7 8">
    <name type="scientific">Trichomonascus ciferrii</name>
    <dbReference type="NCBI Taxonomy" id="44093"/>
    <lineage>
        <taxon>Eukaryota</taxon>
        <taxon>Fungi</taxon>
        <taxon>Dikarya</taxon>
        <taxon>Ascomycota</taxon>
        <taxon>Saccharomycotina</taxon>
        <taxon>Dipodascomycetes</taxon>
        <taxon>Dipodascales</taxon>
        <taxon>Trichomonascaceae</taxon>
        <taxon>Trichomonascus</taxon>
        <taxon>Trichomonascus ciferrii complex</taxon>
    </lineage>
</organism>
<feature type="coiled-coil region" evidence="4">
    <location>
        <begin position="706"/>
        <end position="733"/>
    </location>
</feature>
<keyword evidence="8" id="KW-1185">Reference proteome</keyword>
<feature type="repeat" description="ANK" evidence="3">
    <location>
        <begin position="453"/>
        <end position="485"/>
    </location>
</feature>
<dbReference type="InterPro" id="IPR018004">
    <property type="entry name" value="KilA/APSES_HTH"/>
</dbReference>
<dbReference type="Pfam" id="PF04383">
    <property type="entry name" value="KilA-N"/>
    <property type="match status" value="1"/>
</dbReference>
<dbReference type="EMBL" id="SWFS01000148">
    <property type="protein sequence ID" value="KAA8915724.1"/>
    <property type="molecule type" value="Genomic_DNA"/>
</dbReference>
<dbReference type="SMART" id="SM01252">
    <property type="entry name" value="KilA-N"/>
    <property type="match status" value="1"/>
</dbReference>
<dbReference type="InterPro" id="IPR051642">
    <property type="entry name" value="SWI6-like"/>
</dbReference>
<dbReference type="Proteomes" id="UP000761534">
    <property type="component" value="Unassembled WGS sequence"/>
</dbReference>
<dbReference type="SUPFAM" id="SSF54616">
    <property type="entry name" value="DNA-binding domain of Mlu1-box binding protein MBP1"/>
    <property type="match status" value="1"/>
</dbReference>
<evidence type="ECO:0000256" key="5">
    <source>
        <dbReference type="SAM" id="MobiDB-lite"/>
    </source>
</evidence>
<dbReference type="InterPro" id="IPR036887">
    <property type="entry name" value="HTH_APSES_sf"/>
</dbReference>
<dbReference type="Pfam" id="PF00023">
    <property type="entry name" value="Ank"/>
    <property type="match status" value="2"/>
</dbReference>
<feature type="compositionally biased region" description="Basic and acidic residues" evidence="5">
    <location>
        <begin position="190"/>
        <end position="206"/>
    </location>
</feature>
<feature type="coiled-coil region" evidence="4">
    <location>
        <begin position="600"/>
        <end position="641"/>
    </location>
</feature>
<evidence type="ECO:0000256" key="3">
    <source>
        <dbReference type="PROSITE-ProRule" id="PRU00023"/>
    </source>
</evidence>
<dbReference type="PROSITE" id="PS50088">
    <property type="entry name" value="ANK_REPEAT"/>
    <property type="match status" value="2"/>
</dbReference>
<feature type="region of interest" description="Disordered" evidence="5">
    <location>
        <begin position="105"/>
        <end position="269"/>
    </location>
</feature>
<feature type="domain" description="HTH APSES-type" evidence="6">
    <location>
        <begin position="8"/>
        <end position="114"/>
    </location>
</feature>
<dbReference type="GO" id="GO:0003677">
    <property type="term" value="F:DNA binding"/>
    <property type="evidence" value="ECO:0007669"/>
    <property type="project" value="InterPro"/>
</dbReference>
<dbReference type="VEuPathDB" id="FungiDB:TRICI_002131"/>
<evidence type="ECO:0000256" key="2">
    <source>
        <dbReference type="ARBA" id="ARBA00023043"/>
    </source>
</evidence>
<dbReference type="GO" id="GO:0030907">
    <property type="term" value="C:MBF transcription complex"/>
    <property type="evidence" value="ECO:0007669"/>
    <property type="project" value="TreeGrafter"/>
</dbReference>